<evidence type="ECO:0000313" key="3">
    <source>
        <dbReference type="Proteomes" id="UP000299211"/>
    </source>
</evidence>
<reference evidence="2 3" key="1">
    <citation type="submission" date="2019-04" db="EMBL/GenBank/DDBJ databases">
        <title>Draft genome sequences of Streptomyces avermitilis ATCC 31267.</title>
        <authorList>
            <person name="Komaki H."/>
            <person name="Tamura T."/>
            <person name="Hosoyama A."/>
        </authorList>
    </citation>
    <scope>NUCLEOTIDE SEQUENCE [LARGE SCALE GENOMIC DNA]</scope>
    <source>
        <strain evidence="2 3">ATCC 31267</strain>
    </source>
</reference>
<evidence type="ECO:0000313" key="2">
    <source>
        <dbReference type="EMBL" id="GDY70516.1"/>
    </source>
</evidence>
<comment type="caution">
    <text evidence="1">The sequence shown here is derived from an EMBL/GenBank/DDBJ whole genome shotgun (WGS) entry which is preliminary data.</text>
</comment>
<evidence type="ECO:0000313" key="1">
    <source>
        <dbReference type="EMBL" id="GDY69102.1"/>
    </source>
</evidence>
<accession>A0A4D4MB18</accession>
<proteinExistence type="predicted"/>
<sequence>MLPPGLFPGCPREPVVVVGGLLEAVFEPLVVPGEFVDAFGQVPGVEGVELLPKLAFP</sequence>
<dbReference type="EMBL" id="BJHY01000001">
    <property type="protein sequence ID" value="GDY70516.1"/>
    <property type="molecule type" value="Genomic_DNA"/>
</dbReference>
<evidence type="ECO:0000313" key="4">
    <source>
        <dbReference type="Proteomes" id="UP000302139"/>
    </source>
</evidence>
<name>A0A4D4MB18_STRAX</name>
<dbReference type="AlphaFoldDB" id="A0A4D4MB18"/>
<reference evidence="1 4" key="2">
    <citation type="submission" date="2019-04" db="EMBL/GenBank/DDBJ databases">
        <title>Draft genome sequences of Streptomyces avermitilis NBRC 14893.</title>
        <authorList>
            <person name="Komaki H."/>
            <person name="Tamura T."/>
            <person name="Hosoyama A."/>
        </authorList>
    </citation>
    <scope>NUCLEOTIDE SEQUENCE [LARGE SCALE GENOMIC DNA]</scope>
    <source>
        <strain evidence="1 4">NBRC 14893</strain>
    </source>
</reference>
<dbReference type="Proteomes" id="UP000299211">
    <property type="component" value="Unassembled WGS sequence"/>
</dbReference>
<protein>
    <submittedName>
        <fullName evidence="1">Uncharacterized protein</fullName>
    </submittedName>
</protein>
<dbReference type="EMBL" id="BJHX01000001">
    <property type="protein sequence ID" value="GDY69102.1"/>
    <property type="molecule type" value="Genomic_DNA"/>
</dbReference>
<dbReference type="Proteomes" id="UP000302139">
    <property type="component" value="Unassembled WGS sequence"/>
</dbReference>
<gene>
    <name evidence="1" type="ORF">SAV14893_084950</name>
    <name evidence="2" type="ORF">SAV31267_000010</name>
</gene>
<organism evidence="1 4">
    <name type="scientific">Streptomyces avermitilis</name>
    <dbReference type="NCBI Taxonomy" id="33903"/>
    <lineage>
        <taxon>Bacteria</taxon>
        <taxon>Bacillati</taxon>
        <taxon>Actinomycetota</taxon>
        <taxon>Actinomycetes</taxon>
        <taxon>Kitasatosporales</taxon>
        <taxon>Streptomycetaceae</taxon>
        <taxon>Streptomyces</taxon>
    </lineage>
</organism>